<reference evidence="2 3" key="1">
    <citation type="submission" date="2016-10" db="EMBL/GenBank/DDBJ databases">
        <authorList>
            <person name="de Groot N.N."/>
        </authorList>
    </citation>
    <scope>NUCLEOTIDE SEQUENCE [LARGE SCALE GENOMIC DNA]</scope>
    <source>
        <strain evidence="2">MBHS1</strain>
    </source>
</reference>
<dbReference type="Proteomes" id="UP000236724">
    <property type="component" value="Unassembled WGS sequence"/>
</dbReference>
<dbReference type="PANTHER" id="PTHR34825">
    <property type="entry name" value="CONSERVED PROTEIN, WITH A WEAK D-GALACTARATE DEHYDRATASE/ALTRONATE HYDROLASE DOMAIN"/>
    <property type="match status" value="1"/>
</dbReference>
<feature type="domain" description="AAA-ATPase-like" evidence="1">
    <location>
        <begin position="4"/>
        <end position="220"/>
    </location>
</feature>
<name>A0A1H6F6P4_9GAMM</name>
<proteinExistence type="predicted"/>
<dbReference type="PANTHER" id="PTHR34825:SF2">
    <property type="entry name" value="AAA-ATPASE-LIKE DOMAIN-CONTAINING PROTEIN"/>
    <property type="match status" value="1"/>
</dbReference>
<evidence type="ECO:0000313" key="2">
    <source>
        <dbReference type="EMBL" id="SEH05071.1"/>
    </source>
</evidence>
<accession>A0A1H6F6P4</accession>
<gene>
    <name evidence="2" type="ORF">MBHS_00924</name>
</gene>
<dbReference type="RefSeq" id="WP_103919056.1">
    <property type="nucleotide sequence ID" value="NZ_FMSV02000152.1"/>
</dbReference>
<evidence type="ECO:0000259" key="1">
    <source>
        <dbReference type="Pfam" id="PF09820"/>
    </source>
</evidence>
<keyword evidence="3" id="KW-1185">Reference proteome</keyword>
<protein>
    <submittedName>
        <fullName evidence="2">Putative AAA-ATPase</fullName>
    </submittedName>
</protein>
<organism evidence="2 3">
    <name type="scientific">Candidatus Venteria ishoeyi</name>
    <dbReference type="NCBI Taxonomy" id="1899563"/>
    <lineage>
        <taxon>Bacteria</taxon>
        <taxon>Pseudomonadati</taxon>
        <taxon>Pseudomonadota</taxon>
        <taxon>Gammaproteobacteria</taxon>
        <taxon>Thiotrichales</taxon>
        <taxon>Thiotrichaceae</taxon>
        <taxon>Venteria</taxon>
    </lineage>
</organism>
<sequence>MKFPYAISNFYKLIENNYFYADRTDAITHLEQAADQILFLRPRRFGKSLLLSMLENYYDVLHKDDFQKLFGHLHIGKNPTPSHNQYLILHWDFSVVDPNGSSQEIHDALHRYINACIRVMKNRYADLLPDFPLDDDAVISFYNLVAASQQTPHKLYLFIDEYDNFANEVMTQGKKRYTELVYGEGLLKTLFKSIKTAATGQGLDRVFITGVSPVVMSDMTSGYNVSENISLLAEYQDLCGFRETEIQSLLEKIGQEWDFSVEKVQETLMMMRTFYNGYRFGNENQQKIYNPTLALYFLKYLSHYGKYPPTILDDNLAMDRNRIQYIARLPHGQEVITNALNPDNPIIIAELANRFGVEDMLHIPRDHSFLASLLYYFGVLTLGEEKTALGKSTLQIPNLVIRRLYVERLKDALLPEYKEREQMEQAAEVFYGTANLDPLCDFIEQRYFKVFDNRDYRWSNELVVKTAFLVTLFADTFYIMDSETAIDKAYADLSLIVRPDMRQYALLDHLLEFKYISLKDLGLSGEQVREQSREELLALPLVKKQLADAGEQLGRYRETLERVYGEKLRLHTRAVVALGLERLVWA</sequence>
<dbReference type="EMBL" id="FMSV02000152">
    <property type="protein sequence ID" value="SEH05071.1"/>
    <property type="molecule type" value="Genomic_DNA"/>
</dbReference>
<dbReference type="Pfam" id="PF09820">
    <property type="entry name" value="AAA-ATPase_like"/>
    <property type="match status" value="1"/>
</dbReference>
<dbReference type="OrthoDB" id="9808684at2"/>
<evidence type="ECO:0000313" key="3">
    <source>
        <dbReference type="Proteomes" id="UP000236724"/>
    </source>
</evidence>
<dbReference type="AlphaFoldDB" id="A0A1H6F6P4"/>
<dbReference type="InterPro" id="IPR018631">
    <property type="entry name" value="AAA-ATPase-like_dom"/>
</dbReference>